<evidence type="ECO:0000256" key="4">
    <source>
        <dbReference type="ARBA" id="ARBA00019077"/>
    </source>
</evidence>
<evidence type="ECO:0000256" key="10">
    <source>
        <dbReference type="PIRSR" id="PIRSR639901-2"/>
    </source>
</evidence>
<proteinExistence type="inferred from homology"/>
<evidence type="ECO:0000256" key="8">
    <source>
        <dbReference type="ARBA" id="ARBA00049183"/>
    </source>
</evidence>
<keyword evidence="11" id="KW-0448">Lipopolysaccharide biosynthesis</keyword>
<keyword evidence="11" id="KW-1003">Cell membrane</keyword>
<keyword evidence="5" id="KW-0997">Cell inner membrane</keyword>
<feature type="domain" description="3-deoxy-D-manno-octulosonic-acid transferase N-terminal" evidence="13">
    <location>
        <begin position="33"/>
        <end position="210"/>
    </location>
</feature>
<name>A0A1W6LQ78_9BACT</name>
<organism evidence="14 15">
    <name type="scientific">Sedimentisphaera salicampi</name>
    <dbReference type="NCBI Taxonomy" id="1941349"/>
    <lineage>
        <taxon>Bacteria</taxon>
        <taxon>Pseudomonadati</taxon>
        <taxon>Planctomycetota</taxon>
        <taxon>Phycisphaerae</taxon>
        <taxon>Sedimentisphaerales</taxon>
        <taxon>Sedimentisphaeraceae</taxon>
        <taxon>Sedimentisphaera</taxon>
    </lineage>
</organism>
<evidence type="ECO:0000256" key="6">
    <source>
        <dbReference type="ARBA" id="ARBA00022679"/>
    </source>
</evidence>
<dbReference type="InterPro" id="IPR039901">
    <property type="entry name" value="Kdotransferase"/>
</dbReference>
<evidence type="ECO:0000256" key="7">
    <source>
        <dbReference type="ARBA" id="ARBA00031445"/>
    </source>
</evidence>
<feature type="domain" description="Glycosyl transferase family 1" evidence="12">
    <location>
        <begin position="249"/>
        <end position="407"/>
    </location>
</feature>
<dbReference type="Pfam" id="PF00534">
    <property type="entry name" value="Glycos_transf_1"/>
    <property type="match status" value="1"/>
</dbReference>
<keyword evidence="15" id="KW-1185">Reference proteome</keyword>
<feature type="site" description="Transition state stabilizer" evidence="10">
    <location>
        <position position="130"/>
    </location>
</feature>
<comment type="subcellular location">
    <subcellularLocation>
        <location evidence="1">Cell envelope</location>
    </subcellularLocation>
    <subcellularLocation>
        <location evidence="11">Cell membrane</location>
    </subcellularLocation>
</comment>
<dbReference type="KEGG" id="pbp:STSP1_02327"/>
<dbReference type="UniPathway" id="UPA00958"/>
<comment type="similarity">
    <text evidence="11">Belongs to the glycosyltransferase group 1 family.</text>
</comment>
<protein>
    <recommendedName>
        <fullName evidence="4 11">3-deoxy-D-manno-octulosonic acid transferase</fullName>
        <shortName evidence="11">Kdo transferase</shortName>
        <ecNumber evidence="3 11">2.4.99.12</ecNumber>
    </recommendedName>
    <alternativeName>
        <fullName evidence="7 11">Lipid IV(A) 3-deoxy-D-manno-octulosonic acid transferase</fullName>
    </alternativeName>
</protein>
<dbReference type="EC" id="2.4.99.12" evidence="3 11"/>
<evidence type="ECO:0000256" key="11">
    <source>
        <dbReference type="RuleBase" id="RU365103"/>
    </source>
</evidence>
<accession>A0A1W6LQ78</accession>
<dbReference type="Gene3D" id="3.40.50.11720">
    <property type="entry name" value="3-Deoxy-D-manno-octulosonic-acid transferase, N-terminal domain"/>
    <property type="match status" value="1"/>
</dbReference>
<sequence>MRCLLNLLYLAAFICFLPVGIYRYIFQNRYRKGLKNRLGFVERKTDKKKCIWIHAVSLGEVNAAKGLIDILKNECTEAEIVLSTTTDTGFSRAQKLYGGELSIFFFPLDFSLFIRRAFSRIRPDVCVLVELEIWPNFIFTAEKRGVKTVVFNGRLSDKSFPKYKRIKFFVSKIFEKIDFFLVQTEKYAERFNALGAQKDKIAVTGSVKYDNACSLEEVDGVEELSRQIKLKESQMLITAGATGPGEEQILLDVYKELKQDFDNLRLAVVPRKPERFQQVYKIIENEGLGVKRYSQIKEDADAEIEESSDVILGDTMGDLRKFYALSDLIFVGRSLCPMGGSDMIEAAALGKFTVFGPHTFNFSESAELLVSNGAAVEAAGGKELADAFRRAIQEPQYRRKTGEAAKELIEASKGAGRHSAAKIKALL</sequence>
<evidence type="ECO:0000256" key="5">
    <source>
        <dbReference type="ARBA" id="ARBA00022519"/>
    </source>
</evidence>
<keyword evidence="14" id="KW-0328">Glycosyltransferase</keyword>
<dbReference type="EMBL" id="CP021023">
    <property type="protein sequence ID" value="ARN57901.1"/>
    <property type="molecule type" value="Genomic_DNA"/>
</dbReference>
<dbReference type="FunFam" id="3.40.50.11720:FF:000001">
    <property type="entry name" value="3-deoxy-D-manno-octulosonic acid transferase"/>
    <property type="match status" value="1"/>
</dbReference>
<dbReference type="GO" id="GO:0009244">
    <property type="term" value="P:lipopolysaccharide core region biosynthetic process"/>
    <property type="evidence" value="ECO:0007669"/>
    <property type="project" value="UniProtKB-UniRule"/>
</dbReference>
<dbReference type="Gene3D" id="3.40.50.2000">
    <property type="entry name" value="Glycogen Phosphorylase B"/>
    <property type="match status" value="1"/>
</dbReference>
<gene>
    <name evidence="14" type="primary">waaA</name>
    <name evidence="14" type="ORF">STSP1_02327</name>
</gene>
<dbReference type="InterPro" id="IPR038107">
    <property type="entry name" value="Glycos_transf_N_sf"/>
</dbReference>
<keyword evidence="11" id="KW-0812">Transmembrane</keyword>
<dbReference type="Pfam" id="PF04413">
    <property type="entry name" value="Glycos_transf_N"/>
    <property type="match status" value="1"/>
</dbReference>
<keyword evidence="11" id="KW-0472">Membrane</keyword>
<dbReference type="GO" id="GO:0030313">
    <property type="term" value="C:cell envelope"/>
    <property type="evidence" value="ECO:0007669"/>
    <property type="project" value="UniProtKB-SubCell"/>
</dbReference>
<dbReference type="GO" id="GO:0005886">
    <property type="term" value="C:plasma membrane"/>
    <property type="evidence" value="ECO:0007669"/>
    <property type="project" value="UniProtKB-SubCell"/>
</dbReference>
<keyword evidence="6 11" id="KW-0808">Transferase</keyword>
<reference evidence="15" key="1">
    <citation type="submission" date="2017-04" db="EMBL/GenBank/DDBJ databases">
        <title>Comparative genomics and description of representatives of a novel lineage of planctomycetes thriving in anoxic sediments.</title>
        <authorList>
            <person name="Spring S."/>
            <person name="Bunk B."/>
            <person name="Sproer C."/>
        </authorList>
    </citation>
    <scope>NUCLEOTIDE SEQUENCE [LARGE SCALE GENOMIC DNA]</scope>
    <source>
        <strain evidence="15">ST-PulAB-D4</strain>
    </source>
</reference>
<comment type="catalytic activity">
    <reaction evidence="8 11">
        <text>lipid IVA (E. coli) + CMP-3-deoxy-beta-D-manno-octulosonate = alpha-Kdo-(2-&gt;6)-lipid IVA (E. coli) + CMP + H(+)</text>
        <dbReference type="Rhea" id="RHEA:28066"/>
        <dbReference type="ChEBI" id="CHEBI:15378"/>
        <dbReference type="ChEBI" id="CHEBI:58603"/>
        <dbReference type="ChEBI" id="CHEBI:60364"/>
        <dbReference type="ChEBI" id="CHEBI:60377"/>
        <dbReference type="ChEBI" id="CHEBI:85987"/>
        <dbReference type="EC" id="2.4.99.12"/>
    </reaction>
</comment>
<dbReference type="PANTHER" id="PTHR42755:SF1">
    <property type="entry name" value="3-DEOXY-D-MANNO-OCTULOSONIC ACID TRANSFERASE, MITOCHONDRIAL-RELATED"/>
    <property type="match status" value="1"/>
</dbReference>
<dbReference type="InterPro" id="IPR007507">
    <property type="entry name" value="Glycos_transf_N"/>
</dbReference>
<dbReference type="STRING" id="1941349.STSP1_02327"/>
<dbReference type="GO" id="GO:0009245">
    <property type="term" value="P:lipid A biosynthetic process"/>
    <property type="evidence" value="ECO:0007669"/>
    <property type="project" value="TreeGrafter"/>
</dbReference>
<evidence type="ECO:0000256" key="9">
    <source>
        <dbReference type="PIRSR" id="PIRSR639901-1"/>
    </source>
</evidence>
<feature type="site" description="Transition state stabilizer" evidence="10">
    <location>
        <position position="208"/>
    </location>
</feature>
<evidence type="ECO:0000259" key="12">
    <source>
        <dbReference type="Pfam" id="PF00534"/>
    </source>
</evidence>
<keyword evidence="11" id="KW-1133">Transmembrane helix</keyword>
<evidence type="ECO:0000313" key="14">
    <source>
        <dbReference type="EMBL" id="ARN57901.1"/>
    </source>
</evidence>
<evidence type="ECO:0000256" key="3">
    <source>
        <dbReference type="ARBA" id="ARBA00012621"/>
    </source>
</evidence>
<comment type="function">
    <text evidence="11">Involved in lipopolysaccharide (LPS) biosynthesis. Catalyzes the transfer of 3-deoxy-D-manno-octulosonate (Kdo) residue(s) from CMP-Kdo to lipid IV(A), the tetraacyldisaccharide-1,4'-bisphosphate precursor of lipid A.</text>
</comment>
<evidence type="ECO:0000256" key="1">
    <source>
        <dbReference type="ARBA" id="ARBA00004196"/>
    </source>
</evidence>
<evidence type="ECO:0000313" key="15">
    <source>
        <dbReference type="Proteomes" id="UP000193334"/>
    </source>
</evidence>
<dbReference type="Proteomes" id="UP000193334">
    <property type="component" value="Chromosome"/>
</dbReference>
<evidence type="ECO:0000256" key="2">
    <source>
        <dbReference type="ARBA" id="ARBA00004713"/>
    </source>
</evidence>
<evidence type="ECO:0000259" key="13">
    <source>
        <dbReference type="Pfam" id="PF04413"/>
    </source>
</evidence>
<dbReference type="GO" id="GO:0043842">
    <property type="term" value="F:Kdo transferase activity"/>
    <property type="evidence" value="ECO:0007669"/>
    <property type="project" value="UniProtKB-EC"/>
</dbReference>
<dbReference type="SUPFAM" id="SSF53756">
    <property type="entry name" value="UDP-Glycosyltransferase/glycogen phosphorylase"/>
    <property type="match status" value="1"/>
</dbReference>
<feature type="active site" description="Proton acceptor" evidence="9">
    <location>
        <position position="60"/>
    </location>
</feature>
<comment type="pathway">
    <text evidence="2 11">Bacterial outer membrane biogenesis; LPS core biosynthesis.</text>
</comment>
<dbReference type="PANTHER" id="PTHR42755">
    <property type="entry name" value="3-DEOXY-MANNO-OCTULOSONATE CYTIDYLYLTRANSFERASE"/>
    <property type="match status" value="1"/>
</dbReference>
<dbReference type="InterPro" id="IPR001296">
    <property type="entry name" value="Glyco_trans_1"/>
</dbReference>
<dbReference type="AlphaFoldDB" id="A0A1W6LQ78"/>
<feature type="transmembrane region" description="Helical" evidence="11">
    <location>
        <begin position="6"/>
        <end position="25"/>
    </location>
</feature>